<dbReference type="GO" id="GO:0004674">
    <property type="term" value="F:protein serine/threonine kinase activity"/>
    <property type="evidence" value="ECO:0007669"/>
    <property type="project" value="UniProtKB-KW"/>
</dbReference>
<dbReference type="PANTHER" id="PTHR37171">
    <property type="entry name" value="SERINE/THREONINE-PROTEIN KINASE YRZF-RELATED"/>
    <property type="match status" value="1"/>
</dbReference>
<sequence length="217" mass="25120">MIKSDRLNKIINLVENELLPLIDLKSIDIHDPVVVEHIPTGWDILGTGNYAAVLSNTDFPEYAIKVYADGRPGIEEEIEAYKRLGSHNSYSECFYYGKNFLILKRLNGITIYEAIVKGIQIPEKVIKDIDNALDYARSRNLHPHDVHFKNVMIKDGHGIVVDISDFCKAEHCLIWEHSKKAYYNIYIPLLYKLHLPIPNLLLNFIRKCYQFYKKIMG</sequence>
<comment type="caution">
    <text evidence="1">The sequence shown here is derived from an EMBL/GenBank/DDBJ whole genome shotgun (WGS) entry which is preliminary data.</text>
</comment>
<accession>A0ABS1EP84</accession>
<protein>
    <submittedName>
        <fullName evidence="1">Serine/threonine protein kinase</fullName>
    </submittedName>
</protein>
<name>A0ABS1EP84_9CLOT</name>
<keyword evidence="1" id="KW-0723">Serine/threonine-protein kinase</keyword>
<organism evidence="1 2">
    <name type="scientific">Clostridium yunnanense</name>
    <dbReference type="NCBI Taxonomy" id="2800325"/>
    <lineage>
        <taxon>Bacteria</taxon>
        <taxon>Bacillati</taxon>
        <taxon>Bacillota</taxon>
        <taxon>Clostridia</taxon>
        <taxon>Eubacteriales</taxon>
        <taxon>Clostridiaceae</taxon>
        <taxon>Clostridium</taxon>
    </lineage>
</organism>
<dbReference type="InterPro" id="IPR052396">
    <property type="entry name" value="Meiotic_Drive_Suppr_Kinase"/>
</dbReference>
<dbReference type="Proteomes" id="UP000596739">
    <property type="component" value="Unassembled WGS sequence"/>
</dbReference>
<dbReference type="SUPFAM" id="SSF56112">
    <property type="entry name" value="Protein kinase-like (PK-like)"/>
    <property type="match status" value="1"/>
</dbReference>
<gene>
    <name evidence="1" type="ORF">JHL18_11045</name>
</gene>
<dbReference type="Gene3D" id="1.10.510.10">
    <property type="entry name" value="Transferase(Phosphotransferase) domain 1"/>
    <property type="match status" value="1"/>
</dbReference>
<evidence type="ECO:0000313" key="1">
    <source>
        <dbReference type="EMBL" id="MBK1811166.1"/>
    </source>
</evidence>
<dbReference type="EMBL" id="JAENHN010000032">
    <property type="protein sequence ID" value="MBK1811166.1"/>
    <property type="molecule type" value="Genomic_DNA"/>
</dbReference>
<reference evidence="2" key="1">
    <citation type="submission" date="2021-01" db="EMBL/GenBank/DDBJ databases">
        <title>Genome public.</title>
        <authorList>
            <person name="Liu C."/>
            <person name="Sun Q."/>
        </authorList>
    </citation>
    <scope>NUCLEOTIDE SEQUENCE [LARGE SCALE GENOMIC DNA]</scope>
    <source>
        <strain evidence="2">YIM B02505</strain>
    </source>
</reference>
<keyword evidence="1" id="KW-0418">Kinase</keyword>
<proteinExistence type="predicted"/>
<dbReference type="RefSeq" id="WP_200269100.1">
    <property type="nucleotide sequence ID" value="NZ_JAENHN010000032.1"/>
</dbReference>
<keyword evidence="1" id="KW-0808">Transferase</keyword>
<dbReference type="PANTHER" id="PTHR37171:SF1">
    <property type="entry name" value="SERINE_THREONINE-PROTEIN KINASE YRZF-RELATED"/>
    <property type="match status" value="1"/>
</dbReference>
<keyword evidence="2" id="KW-1185">Reference proteome</keyword>
<evidence type="ECO:0000313" key="2">
    <source>
        <dbReference type="Proteomes" id="UP000596739"/>
    </source>
</evidence>
<dbReference type="InterPro" id="IPR011009">
    <property type="entry name" value="Kinase-like_dom_sf"/>
</dbReference>